<dbReference type="AlphaFoldDB" id="A0A6I8MBJ9"/>
<dbReference type="EMBL" id="CABWIB010000001">
    <property type="protein sequence ID" value="VWL85617.1"/>
    <property type="molecule type" value="Genomic_DNA"/>
</dbReference>
<keyword evidence="3" id="KW-1185">Reference proteome</keyword>
<protein>
    <submittedName>
        <fullName evidence="2">Stress response regulator gls24-like protein</fullName>
    </submittedName>
</protein>
<dbReference type="PANTHER" id="PTHR34297">
    <property type="entry name" value="HYPOTHETICAL CYTOSOLIC PROTEIN-RELATED"/>
    <property type="match status" value="1"/>
</dbReference>
<organism evidence="2 3">
    <name type="scientific">Oceanivirga miroungae</name>
    <dbReference type="NCBI Taxonomy" id="1130046"/>
    <lineage>
        <taxon>Bacteria</taxon>
        <taxon>Fusobacteriati</taxon>
        <taxon>Fusobacteriota</taxon>
        <taxon>Fusobacteriia</taxon>
        <taxon>Fusobacteriales</taxon>
        <taxon>Leptotrichiaceae</taxon>
        <taxon>Oceanivirga</taxon>
    </lineage>
</organism>
<evidence type="ECO:0000313" key="2">
    <source>
        <dbReference type="EMBL" id="VWL85617.1"/>
    </source>
</evidence>
<name>A0A6I8MBJ9_9FUSO</name>
<comment type="similarity">
    <text evidence="1">Belongs to the asp23 family.</text>
</comment>
<reference evidence="2 3" key="1">
    <citation type="submission" date="2019-10" db="EMBL/GenBank/DDBJ databases">
        <authorList>
            <person name="Blom J."/>
        </authorList>
    </citation>
    <scope>NUCLEOTIDE SEQUENCE [LARGE SCALE GENOMIC DNA]</scope>
    <source>
        <strain evidence="2 3">ES3154-GLU</strain>
    </source>
</reference>
<proteinExistence type="inferred from homology"/>
<evidence type="ECO:0000313" key="3">
    <source>
        <dbReference type="Proteomes" id="UP000419017"/>
    </source>
</evidence>
<dbReference type="Proteomes" id="UP000419017">
    <property type="component" value="Unassembled WGS sequence"/>
</dbReference>
<sequence>MNSNGKILISPDVIKRIIVQTLEDIDGVLGIAKQNKGNFFKKNLQNSLEVEMTNSECVIDMQISIVYGKNIVNISSQIQEKVKENIEKLTEITVKEINIIVVSYEKIEVETTKTGDEENV</sequence>
<dbReference type="InterPro" id="IPR005531">
    <property type="entry name" value="Asp23"/>
</dbReference>
<accession>A0A6I8MBJ9</accession>
<dbReference type="Pfam" id="PF03780">
    <property type="entry name" value="Asp23"/>
    <property type="match status" value="1"/>
</dbReference>
<dbReference type="RefSeq" id="WP_156683596.1">
    <property type="nucleotide sequence ID" value="NZ_CABWIB010000001.1"/>
</dbReference>
<evidence type="ECO:0000256" key="1">
    <source>
        <dbReference type="ARBA" id="ARBA00005721"/>
    </source>
</evidence>
<gene>
    <name evidence="2" type="ORF">OMES3154_00902</name>
</gene>